<feature type="compositionally biased region" description="Basic residues" evidence="1">
    <location>
        <begin position="451"/>
        <end position="466"/>
    </location>
</feature>
<dbReference type="STRING" id="369723.Strop_2869"/>
<feature type="region of interest" description="Disordered" evidence="1">
    <location>
        <begin position="442"/>
        <end position="466"/>
    </location>
</feature>
<dbReference type="AlphaFoldDB" id="A4X8V9"/>
<organism evidence="2 3">
    <name type="scientific">Salinispora tropica (strain ATCC BAA-916 / DSM 44818 / JCM 13857 / NBRC 105044 / CNB-440)</name>
    <dbReference type="NCBI Taxonomy" id="369723"/>
    <lineage>
        <taxon>Bacteria</taxon>
        <taxon>Bacillati</taxon>
        <taxon>Actinomycetota</taxon>
        <taxon>Actinomycetes</taxon>
        <taxon>Micromonosporales</taxon>
        <taxon>Micromonosporaceae</taxon>
        <taxon>Salinispora</taxon>
    </lineage>
</organism>
<accession>A4X8V9</accession>
<reference evidence="3" key="1">
    <citation type="journal article" date="2007" name="Proc. Natl. Acad. Sci. U.S.A.">
        <title>Genome sequencing reveals complex secondary metabolome in the marine actinomycete Salinispora tropica.</title>
        <authorList>
            <person name="Udwary D.W."/>
            <person name="Zeigler L."/>
            <person name="Asolkar R.N."/>
            <person name="Singan V."/>
            <person name="Lapidus A."/>
            <person name="Fenical W."/>
            <person name="Jensen P.R."/>
            <person name="Moore B.S."/>
        </authorList>
    </citation>
    <scope>NUCLEOTIDE SEQUENCE [LARGE SCALE GENOMIC DNA]</scope>
    <source>
        <strain evidence="3">ATCC BAA-916 / DSM 44818 / CNB-440</strain>
    </source>
</reference>
<gene>
    <name evidence="2" type="ordered locus">Strop_2869</name>
</gene>
<dbReference type="Proteomes" id="UP000000235">
    <property type="component" value="Chromosome"/>
</dbReference>
<dbReference type="eggNOG" id="COG0666">
    <property type="taxonomic scope" value="Bacteria"/>
</dbReference>
<keyword evidence="3" id="KW-1185">Reference proteome</keyword>
<proteinExistence type="predicted"/>
<name>A4X8V9_SALTO</name>
<dbReference type="EMBL" id="CP000667">
    <property type="protein sequence ID" value="ABP55309.1"/>
    <property type="molecule type" value="Genomic_DNA"/>
</dbReference>
<protein>
    <submittedName>
        <fullName evidence="2">Uncharacterized protein</fullName>
    </submittedName>
</protein>
<evidence type="ECO:0000313" key="3">
    <source>
        <dbReference type="Proteomes" id="UP000000235"/>
    </source>
</evidence>
<evidence type="ECO:0000256" key="1">
    <source>
        <dbReference type="SAM" id="MobiDB-lite"/>
    </source>
</evidence>
<dbReference type="RefSeq" id="WP_012014088.1">
    <property type="nucleotide sequence ID" value="NC_009380.1"/>
</dbReference>
<evidence type="ECO:0000313" key="2">
    <source>
        <dbReference type="EMBL" id="ABP55309.1"/>
    </source>
</evidence>
<dbReference type="PATRIC" id="fig|369723.5.peg.2956"/>
<dbReference type="KEGG" id="stp:Strop_2869"/>
<sequence>MRSLAATADSRLSLLRRVREYAVPPFMIEAATVRRGVGDWAGACAAARVDVDLDLRAVARCHGRELAARLRADLQHLAPDLLRWHMPRIAPDGLLRPGLTVSLARYGPAEHDDAKLVHLVARTPPAWADAGQRISLALWYGSRDEGDCPHPHVRPDRRFRLDLHRHLWDVRRTDELRLRSGAPELASDTATATRPDPPWDALWECGYAVHRWAAEAALLLQAAGRTSGAVAVRLGPRRRLLLDVAPAGTDQRPPAARITGASRAGQVAGLPVLPDAATWMAPDLELLRRGLIEVDQLHPLVASALAPGHLVGDTPASLDPAAAPRLVACRGARHRIGLVNGVLTPLDHDAAQIRREELLAALTGTPLPCLQAIDEAHRRPEFLPDIRARLDHGDTAGALATVEALLGPNVLLRNGNLREELENAVLRRITYGLFRAGLTGHGPPPSLWDRRPKRDRRFHPRHAIAR</sequence>
<dbReference type="HOGENOM" id="CLU_044347_0_0_11"/>